<dbReference type="HOGENOM" id="CLU_203242_0_0_10"/>
<sequence length="59" mass="6789">MGIYTGILQKDPSSFRLHGNPFIILILQAEGCFRHPSAKLHLVRRRTKNRLPEIEKSFG</sequence>
<keyword evidence="2" id="KW-1185">Reference proteome</keyword>
<dbReference type="AlphaFoldDB" id="F3QY49"/>
<organism evidence="1 2">
    <name type="scientific">Paraprevotella xylaniphila YIT 11841</name>
    <dbReference type="NCBI Taxonomy" id="762982"/>
    <lineage>
        <taxon>Bacteria</taxon>
        <taxon>Pseudomonadati</taxon>
        <taxon>Bacteroidota</taxon>
        <taxon>Bacteroidia</taxon>
        <taxon>Bacteroidales</taxon>
        <taxon>Prevotellaceae</taxon>
        <taxon>Paraprevotella</taxon>
    </lineage>
</organism>
<evidence type="ECO:0000313" key="2">
    <source>
        <dbReference type="Proteomes" id="UP000005546"/>
    </source>
</evidence>
<dbReference type="Proteomes" id="UP000005546">
    <property type="component" value="Unassembled WGS sequence"/>
</dbReference>
<reference evidence="1 2" key="1">
    <citation type="submission" date="2011-02" db="EMBL/GenBank/DDBJ databases">
        <authorList>
            <person name="Weinstock G."/>
            <person name="Sodergren E."/>
            <person name="Clifton S."/>
            <person name="Fulton L."/>
            <person name="Fulton B."/>
            <person name="Courtney L."/>
            <person name="Fronick C."/>
            <person name="Harrison M."/>
            <person name="Strong C."/>
            <person name="Farmer C."/>
            <person name="Delahaunty K."/>
            <person name="Markovic C."/>
            <person name="Hall O."/>
            <person name="Minx P."/>
            <person name="Tomlinson C."/>
            <person name="Mitreva M."/>
            <person name="Hou S."/>
            <person name="Chen J."/>
            <person name="Wollam A."/>
            <person name="Pepin K.H."/>
            <person name="Johnson M."/>
            <person name="Bhonagiri V."/>
            <person name="Zhang X."/>
            <person name="Suruliraj S."/>
            <person name="Warren W."/>
            <person name="Chinwalla A."/>
            <person name="Mardis E.R."/>
            <person name="Wilson R.K."/>
        </authorList>
    </citation>
    <scope>NUCLEOTIDE SEQUENCE [LARGE SCALE GENOMIC DNA]</scope>
    <source>
        <strain evidence="1 2">YIT 11841</strain>
    </source>
</reference>
<accession>F3QY49</accession>
<dbReference type="OrthoDB" id="9875268at2"/>
<gene>
    <name evidence="1" type="ORF">HMPREF9442_03141</name>
</gene>
<protein>
    <submittedName>
        <fullName evidence="1">Uncharacterized protein</fullName>
    </submittedName>
</protein>
<dbReference type="STRING" id="762982.HMPREF9442_03141"/>
<evidence type="ECO:0000313" key="1">
    <source>
        <dbReference type="EMBL" id="EGG50695.1"/>
    </source>
</evidence>
<comment type="caution">
    <text evidence="1">The sequence shown here is derived from an EMBL/GenBank/DDBJ whole genome shotgun (WGS) entry which is preliminary data.</text>
</comment>
<proteinExistence type="predicted"/>
<dbReference type="EMBL" id="AFBR01000092">
    <property type="protein sequence ID" value="EGG50695.1"/>
    <property type="molecule type" value="Genomic_DNA"/>
</dbReference>
<name>F3QY49_9BACT</name>